<evidence type="ECO:0000259" key="4">
    <source>
        <dbReference type="PROSITE" id="PS01124"/>
    </source>
</evidence>
<dbReference type="InterPro" id="IPR018060">
    <property type="entry name" value="HTH_AraC"/>
</dbReference>
<evidence type="ECO:0000313" key="6">
    <source>
        <dbReference type="Proteomes" id="UP001200430"/>
    </source>
</evidence>
<gene>
    <name evidence="5" type="ORF">L2W38_06270</name>
</gene>
<dbReference type="InterPro" id="IPR009057">
    <property type="entry name" value="Homeodomain-like_sf"/>
</dbReference>
<dbReference type="Gene3D" id="1.10.10.60">
    <property type="entry name" value="Homeodomain-like"/>
    <property type="match status" value="2"/>
</dbReference>
<keyword evidence="1" id="KW-0805">Transcription regulation</keyword>
<keyword evidence="3" id="KW-0804">Transcription</keyword>
<comment type="caution">
    <text evidence="5">The sequence shown here is derived from an EMBL/GenBank/DDBJ whole genome shotgun (WGS) entry which is preliminary data.</text>
</comment>
<evidence type="ECO:0000256" key="3">
    <source>
        <dbReference type="ARBA" id="ARBA00023163"/>
    </source>
</evidence>
<organism evidence="5 6">
    <name type="scientific">Dethiosulfovibrio marinus</name>
    <dbReference type="NCBI Taxonomy" id="133532"/>
    <lineage>
        <taxon>Bacteria</taxon>
        <taxon>Thermotogati</taxon>
        <taxon>Synergistota</taxon>
        <taxon>Synergistia</taxon>
        <taxon>Synergistales</taxon>
        <taxon>Dethiosulfovibrionaceae</taxon>
        <taxon>Dethiosulfovibrio</taxon>
    </lineage>
</organism>
<name>A0ABS9EMK5_9BACT</name>
<dbReference type="InterPro" id="IPR003313">
    <property type="entry name" value="AraC-bd"/>
</dbReference>
<keyword evidence="6" id="KW-1185">Reference proteome</keyword>
<accession>A0ABS9EMK5</accession>
<evidence type="ECO:0000256" key="1">
    <source>
        <dbReference type="ARBA" id="ARBA00023015"/>
    </source>
</evidence>
<dbReference type="PANTHER" id="PTHR43280:SF28">
    <property type="entry name" value="HTH-TYPE TRANSCRIPTIONAL ACTIVATOR RHAS"/>
    <property type="match status" value="1"/>
</dbReference>
<evidence type="ECO:0000256" key="2">
    <source>
        <dbReference type="ARBA" id="ARBA00023125"/>
    </source>
</evidence>
<dbReference type="PROSITE" id="PS01124">
    <property type="entry name" value="HTH_ARAC_FAMILY_2"/>
    <property type="match status" value="1"/>
</dbReference>
<dbReference type="Pfam" id="PF12833">
    <property type="entry name" value="HTH_18"/>
    <property type="match status" value="1"/>
</dbReference>
<dbReference type="SUPFAM" id="SSF51182">
    <property type="entry name" value="RmlC-like cupins"/>
    <property type="match status" value="1"/>
</dbReference>
<feature type="domain" description="HTH araC/xylS-type" evidence="4">
    <location>
        <begin position="205"/>
        <end position="303"/>
    </location>
</feature>
<sequence>MDLACSILTATGIILMYVEAAMDGELVTLSDMSFPVSVLEHVKIGGGPLFEPHFHDHHLQFFRFLSGRARIFCDQREYEMESSEVLIVNRGELHYGEGLSDELRYFVFRIDIDLLSSYGIFPCGERYLSPLRNGLVTFRRRPVGDGIRRLLDSVVERCRRCDEGYELGVLGGVFGLLEELFRSCGVMSLVSSDVEILMRKRQALSAVFEYVEKNYREGVSLPEAADIAHMSVGHLCRLFRRSTGRTFVDYVNRMRVEKAAALLSLEGCNVTEAAMSVGFDDVGYFSRVFKKYMTRSPRQFIGDDRRYFL</sequence>
<dbReference type="RefSeq" id="WP_236099141.1">
    <property type="nucleotide sequence ID" value="NZ_JAKGUD010000005.1"/>
</dbReference>
<dbReference type="PANTHER" id="PTHR43280">
    <property type="entry name" value="ARAC-FAMILY TRANSCRIPTIONAL REGULATOR"/>
    <property type="match status" value="1"/>
</dbReference>
<dbReference type="Gene3D" id="2.60.120.10">
    <property type="entry name" value="Jelly Rolls"/>
    <property type="match status" value="1"/>
</dbReference>
<proteinExistence type="predicted"/>
<reference evidence="5 6" key="1">
    <citation type="submission" date="2022-01" db="EMBL/GenBank/DDBJ databases">
        <title>Dethiosulfovibrio faecalis sp. nov., a novel proteolytic, non-sulfur-reducing bacterium isolated from a marine aquaculture solid waste bioreactor.</title>
        <authorList>
            <person name="Grabowski S."/>
            <person name="Apolinario E."/>
            <person name="Schneider N."/>
            <person name="Marshall C.W."/>
            <person name="Sowers K.R."/>
        </authorList>
    </citation>
    <scope>NUCLEOTIDE SEQUENCE [LARGE SCALE GENOMIC DNA]</scope>
    <source>
        <strain evidence="5 6">DSM 12537</strain>
    </source>
</reference>
<dbReference type="CDD" id="cd02208">
    <property type="entry name" value="cupin_RmlC-like"/>
    <property type="match status" value="1"/>
</dbReference>
<dbReference type="SMART" id="SM00342">
    <property type="entry name" value="HTH_ARAC"/>
    <property type="match status" value="1"/>
</dbReference>
<keyword evidence="2" id="KW-0238">DNA-binding</keyword>
<dbReference type="EMBL" id="JAKGUD010000005">
    <property type="protein sequence ID" value="MCF4142414.1"/>
    <property type="molecule type" value="Genomic_DNA"/>
</dbReference>
<dbReference type="Pfam" id="PF02311">
    <property type="entry name" value="AraC_binding"/>
    <property type="match status" value="1"/>
</dbReference>
<dbReference type="InterPro" id="IPR011051">
    <property type="entry name" value="RmlC_Cupin_sf"/>
</dbReference>
<evidence type="ECO:0000313" key="5">
    <source>
        <dbReference type="EMBL" id="MCF4142414.1"/>
    </source>
</evidence>
<dbReference type="InterPro" id="IPR014710">
    <property type="entry name" value="RmlC-like_jellyroll"/>
</dbReference>
<protein>
    <submittedName>
        <fullName evidence="5">Helix-turn-helix domain-containing protein</fullName>
    </submittedName>
</protein>
<dbReference type="SUPFAM" id="SSF46689">
    <property type="entry name" value="Homeodomain-like"/>
    <property type="match status" value="2"/>
</dbReference>
<dbReference type="Proteomes" id="UP001200430">
    <property type="component" value="Unassembled WGS sequence"/>
</dbReference>